<name>A0A224Y971_9ACAR</name>
<protein>
    <submittedName>
        <fullName evidence="1">Uncharacterized protein</fullName>
    </submittedName>
</protein>
<proteinExistence type="predicted"/>
<organism evidence="1">
    <name type="scientific">Rhipicephalus zambeziensis</name>
    <dbReference type="NCBI Taxonomy" id="60191"/>
    <lineage>
        <taxon>Eukaryota</taxon>
        <taxon>Metazoa</taxon>
        <taxon>Ecdysozoa</taxon>
        <taxon>Arthropoda</taxon>
        <taxon>Chelicerata</taxon>
        <taxon>Arachnida</taxon>
        <taxon>Acari</taxon>
        <taxon>Parasitiformes</taxon>
        <taxon>Ixodida</taxon>
        <taxon>Ixodoidea</taxon>
        <taxon>Ixodidae</taxon>
        <taxon>Rhipicephalinae</taxon>
        <taxon>Rhipicephalus</taxon>
        <taxon>Rhipicephalus</taxon>
    </lineage>
</organism>
<accession>A0A224Y971</accession>
<dbReference type="EMBL" id="GFPF01003050">
    <property type="protein sequence ID" value="MAA14196.1"/>
    <property type="molecule type" value="Transcribed_RNA"/>
</dbReference>
<evidence type="ECO:0000313" key="1">
    <source>
        <dbReference type="EMBL" id="MAA14196.1"/>
    </source>
</evidence>
<reference evidence="1" key="1">
    <citation type="journal article" date="2017" name="Parasit. Vectors">
        <title>Sialotranscriptomics of Rhipicephalus zambeziensis reveals intricate expression profiles of secretory proteins and suggests tight temporal transcriptional regulation during blood-feeding.</title>
        <authorList>
            <person name="de Castro M.H."/>
            <person name="de Klerk D."/>
            <person name="Pienaar R."/>
            <person name="Rees D.J.G."/>
            <person name="Mans B.J."/>
        </authorList>
    </citation>
    <scope>NUCLEOTIDE SEQUENCE</scope>
    <source>
        <tissue evidence="1">Salivary glands</tissue>
    </source>
</reference>
<sequence length="101" mass="11186">MVCTVIALRTLEPDNTYKIFYFDFKVRCPASASQPHRDGHYHDKSTQFTGFAKSASCMQPKSQKSLSVSGRQFTHRCLCELRAAVSEQAAVASISRVAVSP</sequence>
<dbReference type="AlphaFoldDB" id="A0A224Y971"/>